<dbReference type="WBParaSite" id="Hba_15642">
    <property type="protein sequence ID" value="Hba_15642"/>
    <property type="gene ID" value="Hba_15642"/>
</dbReference>
<dbReference type="Proteomes" id="UP000095283">
    <property type="component" value="Unplaced"/>
</dbReference>
<reference evidence="2" key="1">
    <citation type="submission" date="2016-11" db="UniProtKB">
        <authorList>
            <consortium name="WormBaseParasite"/>
        </authorList>
    </citation>
    <scope>IDENTIFICATION</scope>
</reference>
<evidence type="ECO:0000313" key="1">
    <source>
        <dbReference type="Proteomes" id="UP000095283"/>
    </source>
</evidence>
<protein>
    <submittedName>
        <fullName evidence="2">Group-specific protein</fullName>
    </submittedName>
</protein>
<name>A0A1I7XDW2_HETBA</name>
<accession>A0A1I7XDW2</accession>
<proteinExistence type="predicted"/>
<evidence type="ECO:0000313" key="2">
    <source>
        <dbReference type="WBParaSite" id="Hba_15642"/>
    </source>
</evidence>
<organism evidence="1 2">
    <name type="scientific">Heterorhabditis bacteriophora</name>
    <name type="common">Entomopathogenic nematode worm</name>
    <dbReference type="NCBI Taxonomy" id="37862"/>
    <lineage>
        <taxon>Eukaryota</taxon>
        <taxon>Metazoa</taxon>
        <taxon>Ecdysozoa</taxon>
        <taxon>Nematoda</taxon>
        <taxon>Chromadorea</taxon>
        <taxon>Rhabditida</taxon>
        <taxon>Rhabditina</taxon>
        <taxon>Rhabditomorpha</taxon>
        <taxon>Strongyloidea</taxon>
        <taxon>Heterorhabditidae</taxon>
        <taxon>Heterorhabditis</taxon>
    </lineage>
</organism>
<dbReference type="AlphaFoldDB" id="A0A1I7XDW2"/>
<sequence length="54" mass="6227">MSKNDVISLAVPIAHYTQNDTASFQRTHKVFSSLYYLYVNEVQDANEKDYKEGP</sequence>
<keyword evidence="1" id="KW-1185">Reference proteome</keyword>